<dbReference type="InterPro" id="IPR050097">
    <property type="entry name" value="Ferredoxin-NADP_redctase_2"/>
</dbReference>
<dbReference type="InterPro" id="IPR036188">
    <property type="entry name" value="FAD/NAD-bd_sf"/>
</dbReference>
<evidence type="ECO:0000256" key="2">
    <source>
        <dbReference type="ARBA" id="ARBA00022630"/>
    </source>
</evidence>
<evidence type="ECO:0000313" key="6">
    <source>
        <dbReference type="Proteomes" id="UP000182063"/>
    </source>
</evidence>
<dbReference type="RefSeq" id="WP_072598727.1">
    <property type="nucleotide sequence ID" value="NZ_CP018221.1"/>
</dbReference>
<evidence type="ECO:0000259" key="4">
    <source>
        <dbReference type="Pfam" id="PF07992"/>
    </source>
</evidence>
<keyword evidence="2" id="KW-0285">Flavoprotein</keyword>
<evidence type="ECO:0000256" key="1">
    <source>
        <dbReference type="ARBA" id="ARBA00018719"/>
    </source>
</evidence>
<dbReference type="PRINTS" id="PR00368">
    <property type="entry name" value="FADPNR"/>
</dbReference>
<dbReference type="STRING" id="1921510.BSL82_10580"/>
<dbReference type="EMBL" id="CP018221">
    <property type="protein sequence ID" value="API61078.1"/>
    <property type="molecule type" value="Genomic_DNA"/>
</dbReference>
<accession>A0A1L3ZZM0</accession>
<feature type="domain" description="FAD/NAD(P)-binding" evidence="4">
    <location>
        <begin position="2"/>
        <end position="277"/>
    </location>
</feature>
<protein>
    <recommendedName>
        <fullName evidence="1">Thioredoxin reductase</fullName>
    </recommendedName>
</protein>
<name>A0A1L3ZZM0_9SPHN</name>
<dbReference type="PANTHER" id="PTHR48105">
    <property type="entry name" value="THIOREDOXIN REDUCTASE 1-RELATED-RELATED"/>
    <property type="match status" value="1"/>
</dbReference>
<evidence type="ECO:0000256" key="3">
    <source>
        <dbReference type="ARBA" id="ARBA00023002"/>
    </source>
</evidence>
<dbReference type="KEGG" id="sphj:BSL82_10580"/>
<dbReference type="GO" id="GO:0016491">
    <property type="term" value="F:oxidoreductase activity"/>
    <property type="evidence" value="ECO:0007669"/>
    <property type="project" value="UniProtKB-KW"/>
</dbReference>
<dbReference type="OrthoDB" id="9786503at2"/>
<sequence>MIGGGPAGLTAAIYLARFHLSITVIDAGESRASLIPLTRNHAGFPEGISGPDLLTRMREQASLYRTALRNGHVESLEQHEDGFIARTAEFTIGARAVLLATGVVNRRPPMIDDETHIQALASGRLRYCPICDGFEVTDRSIAVIGTGQRGCTEALFLRGYTADITLVAPGLKHELSARELASVRDAGIKLAEDYRGVLLRDDKILLDLPSGPHAFDSIYPALGSEVRSELAGQVGAHRSEDGCLTVDAHQRTNVPGLYAAGDVVLGLDQISHAMGEGGVAATTIRNDLAAQTPLLR</sequence>
<dbReference type="PRINTS" id="PR00469">
    <property type="entry name" value="PNDRDTASEII"/>
</dbReference>
<dbReference type="Gene3D" id="3.50.50.60">
    <property type="entry name" value="FAD/NAD(P)-binding domain"/>
    <property type="match status" value="2"/>
</dbReference>
<evidence type="ECO:0000313" key="5">
    <source>
        <dbReference type="EMBL" id="API61078.1"/>
    </source>
</evidence>
<reference evidence="6" key="1">
    <citation type="submission" date="2016-11" db="EMBL/GenBank/DDBJ databases">
        <title>Complete Genome Sequence of alachlor-degrading Sphingomonas sp. strain JJ-A5.</title>
        <authorList>
            <person name="Lee H."/>
            <person name="Ka J.-O."/>
        </authorList>
    </citation>
    <scope>NUCLEOTIDE SEQUENCE [LARGE SCALE GENOMIC DNA]</scope>
    <source>
        <strain evidence="6">JJ-A5</strain>
    </source>
</reference>
<dbReference type="InterPro" id="IPR023753">
    <property type="entry name" value="FAD/NAD-binding_dom"/>
</dbReference>
<organism evidence="5 6">
    <name type="scientific">Tardibacter chloracetimidivorans</name>
    <dbReference type="NCBI Taxonomy" id="1921510"/>
    <lineage>
        <taxon>Bacteria</taxon>
        <taxon>Pseudomonadati</taxon>
        <taxon>Pseudomonadota</taxon>
        <taxon>Alphaproteobacteria</taxon>
        <taxon>Sphingomonadales</taxon>
        <taxon>Sphingomonadaceae</taxon>
        <taxon>Tardibacter</taxon>
    </lineage>
</organism>
<dbReference type="Proteomes" id="UP000182063">
    <property type="component" value="Chromosome"/>
</dbReference>
<dbReference type="AlphaFoldDB" id="A0A1L3ZZM0"/>
<dbReference type="SUPFAM" id="SSF51905">
    <property type="entry name" value="FAD/NAD(P)-binding domain"/>
    <property type="match status" value="1"/>
</dbReference>
<keyword evidence="3" id="KW-0560">Oxidoreductase</keyword>
<proteinExistence type="predicted"/>
<dbReference type="Pfam" id="PF07992">
    <property type="entry name" value="Pyr_redox_2"/>
    <property type="match status" value="1"/>
</dbReference>
<gene>
    <name evidence="5" type="ORF">BSL82_10580</name>
</gene>
<keyword evidence="6" id="KW-1185">Reference proteome</keyword>